<name>A0AC55DB61_ECHTE</name>
<gene>
    <name evidence="2" type="primary">LOC123522032</name>
</gene>
<proteinExistence type="predicted"/>
<protein>
    <submittedName>
        <fullName evidence="2">Uncharacterized protein FLJ43738-like</fullName>
    </submittedName>
</protein>
<evidence type="ECO:0000313" key="2">
    <source>
        <dbReference type="RefSeq" id="XP_045148979.1"/>
    </source>
</evidence>
<reference evidence="2" key="1">
    <citation type="submission" date="2025-08" db="UniProtKB">
        <authorList>
            <consortium name="RefSeq"/>
        </authorList>
    </citation>
    <scope>IDENTIFICATION</scope>
</reference>
<keyword evidence="1" id="KW-1185">Reference proteome</keyword>
<evidence type="ECO:0000313" key="1">
    <source>
        <dbReference type="Proteomes" id="UP000694863"/>
    </source>
</evidence>
<sequence length="201" mass="23225">MRDLRGNERCLFLQKNITEAYQVNKKSLKPVVKVIRMSAPVKDAVYNYSIQTLNSTELAKRELHREMAKEPGKRFTYSQDYLSATVEPYDWEAEQKEAEKKSRQAWLTAEGFQTTGLQSSHHHRLPPVSNSRAQGWKEHALYTNTLEPVLDRKSWGWAQRHMDFDLYKKPPTFFQLPPAPALKHRQGNTKAEPPEGFGTPA</sequence>
<accession>A0AC55DB61</accession>
<dbReference type="RefSeq" id="XP_045148979.1">
    <property type="nucleotide sequence ID" value="XM_045293044.1"/>
</dbReference>
<dbReference type="Proteomes" id="UP000694863">
    <property type="component" value="Unplaced"/>
</dbReference>
<organism evidence="1 2">
    <name type="scientific">Echinops telfairi</name>
    <name type="common">Lesser hedgehog tenrec</name>
    <dbReference type="NCBI Taxonomy" id="9371"/>
    <lineage>
        <taxon>Eukaryota</taxon>
        <taxon>Metazoa</taxon>
        <taxon>Chordata</taxon>
        <taxon>Craniata</taxon>
        <taxon>Vertebrata</taxon>
        <taxon>Euteleostomi</taxon>
        <taxon>Mammalia</taxon>
        <taxon>Eutheria</taxon>
        <taxon>Afrotheria</taxon>
        <taxon>Tenrecidae</taxon>
        <taxon>Tenrecinae</taxon>
        <taxon>Echinops</taxon>
    </lineage>
</organism>